<evidence type="ECO:0000256" key="3">
    <source>
        <dbReference type="ARBA" id="ARBA00004604"/>
    </source>
</evidence>
<dbReference type="Proteomes" id="UP000242188">
    <property type="component" value="Unassembled WGS sequence"/>
</dbReference>
<evidence type="ECO:0000256" key="11">
    <source>
        <dbReference type="ARBA" id="ARBA00023125"/>
    </source>
</evidence>
<dbReference type="GO" id="GO:0016891">
    <property type="term" value="F:RNA endonuclease activity producing 5'-phosphomonoesters, hydrolytic mechanism"/>
    <property type="evidence" value="ECO:0007669"/>
    <property type="project" value="TreeGrafter"/>
</dbReference>
<evidence type="ECO:0000256" key="1">
    <source>
        <dbReference type="ARBA" id="ARBA00001946"/>
    </source>
</evidence>
<reference evidence="17 18" key="1">
    <citation type="journal article" date="2017" name="Nat. Ecol. Evol.">
        <title>Scallop genome provides insights into evolution of bilaterian karyotype and development.</title>
        <authorList>
            <person name="Wang S."/>
            <person name="Zhang J."/>
            <person name="Jiao W."/>
            <person name="Li J."/>
            <person name="Xun X."/>
            <person name="Sun Y."/>
            <person name="Guo X."/>
            <person name="Huan P."/>
            <person name="Dong B."/>
            <person name="Zhang L."/>
            <person name="Hu X."/>
            <person name="Sun X."/>
            <person name="Wang J."/>
            <person name="Zhao C."/>
            <person name="Wang Y."/>
            <person name="Wang D."/>
            <person name="Huang X."/>
            <person name="Wang R."/>
            <person name="Lv J."/>
            <person name="Li Y."/>
            <person name="Zhang Z."/>
            <person name="Liu B."/>
            <person name="Lu W."/>
            <person name="Hui Y."/>
            <person name="Liang J."/>
            <person name="Zhou Z."/>
            <person name="Hou R."/>
            <person name="Li X."/>
            <person name="Liu Y."/>
            <person name="Li H."/>
            <person name="Ning X."/>
            <person name="Lin Y."/>
            <person name="Zhao L."/>
            <person name="Xing Q."/>
            <person name="Dou J."/>
            <person name="Li Y."/>
            <person name="Mao J."/>
            <person name="Guo H."/>
            <person name="Dou H."/>
            <person name="Li T."/>
            <person name="Mu C."/>
            <person name="Jiang W."/>
            <person name="Fu Q."/>
            <person name="Fu X."/>
            <person name="Miao Y."/>
            <person name="Liu J."/>
            <person name="Yu Q."/>
            <person name="Li R."/>
            <person name="Liao H."/>
            <person name="Li X."/>
            <person name="Kong Y."/>
            <person name="Jiang Z."/>
            <person name="Chourrout D."/>
            <person name="Li R."/>
            <person name="Bao Z."/>
        </authorList>
    </citation>
    <scope>NUCLEOTIDE SEQUENCE [LARGE SCALE GENOMIC DNA]</scope>
    <source>
        <strain evidence="17 18">PY_sf001</strain>
    </source>
</reference>
<dbReference type="GO" id="GO:0005730">
    <property type="term" value="C:nucleolus"/>
    <property type="evidence" value="ECO:0007669"/>
    <property type="project" value="UniProtKB-SubCell"/>
</dbReference>
<keyword evidence="11" id="KW-0238">DNA-binding</keyword>
<dbReference type="FunFam" id="3.30.2170.10:FF:000002">
    <property type="entry name" value="Endonuclease V"/>
    <property type="match status" value="1"/>
</dbReference>
<evidence type="ECO:0000256" key="7">
    <source>
        <dbReference type="ARBA" id="ARBA00022759"/>
    </source>
</evidence>
<keyword evidence="7 17" id="KW-0255">Endonuclease</keyword>
<evidence type="ECO:0000256" key="6">
    <source>
        <dbReference type="ARBA" id="ARBA00022723"/>
    </source>
</evidence>
<comment type="similarity">
    <text evidence="14">Belongs to the endonuclease V family.</text>
</comment>
<dbReference type="InterPro" id="IPR007581">
    <property type="entry name" value="Endonuclease-V"/>
</dbReference>
<evidence type="ECO:0000256" key="14">
    <source>
        <dbReference type="ARBA" id="ARBA00061268"/>
    </source>
</evidence>
<dbReference type="CDD" id="cd06559">
    <property type="entry name" value="Endonuclease_V"/>
    <property type="match status" value="1"/>
</dbReference>
<evidence type="ECO:0000256" key="13">
    <source>
        <dbReference type="ARBA" id="ARBA00056032"/>
    </source>
</evidence>
<evidence type="ECO:0000256" key="16">
    <source>
        <dbReference type="ARBA" id="ARBA00071695"/>
    </source>
</evidence>
<proteinExistence type="inferred from homology"/>
<evidence type="ECO:0000313" key="17">
    <source>
        <dbReference type="EMBL" id="OWF35936.1"/>
    </source>
</evidence>
<comment type="subunit">
    <text evidence="15">Monomer. Interacts with PABPC1; the interaction is RNA-dependent and stimulates ENDOV activity.</text>
</comment>
<keyword evidence="10" id="KW-0694">RNA-binding</keyword>
<name>A0A210PHN2_MIZYE</name>
<evidence type="ECO:0000256" key="2">
    <source>
        <dbReference type="ARBA" id="ARBA00004210"/>
    </source>
</evidence>
<comment type="cofactor">
    <cofactor evidence="1">
        <name>Mg(2+)</name>
        <dbReference type="ChEBI" id="CHEBI:18420"/>
    </cofactor>
</comment>
<keyword evidence="5" id="KW-0540">Nuclease</keyword>
<evidence type="ECO:0000313" key="18">
    <source>
        <dbReference type="Proteomes" id="UP000242188"/>
    </source>
</evidence>
<dbReference type="HAMAP" id="MF_00801">
    <property type="entry name" value="Endonuclease_5"/>
    <property type="match status" value="1"/>
</dbReference>
<dbReference type="Gene3D" id="3.30.2170.10">
    <property type="entry name" value="archaeoglobus fulgidus dsm 4304 superfamily"/>
    <property type="match status" value="1"/>
</dbReference>
<comment type="subcellular location">
    <subcellularLocation>
        <location evidence="2">Cytoplasm</location>
        <location evidence="2">Stress granule</location>
    </subcellularLocation>
    <subcellularLocation>
        <location evidence="3">Nucleus</location>
        <location evidence="3">Nucleolus</location>
    </subcellularLocation>
</comment>
<keyword evidence="18" id="KW-1185">Reference proteome</keyword>
<organism evidence="17 18">
    <name type="scientific">Mizuhopecten yessoensis</name>
    <name type="common">Japanese scallop</name>
    <name type="synonym">Patinopecten yessoensis</name>
    <dbReference type="NCBI Taxonomy" id="6573"/>
    <lineage>
        <taxon>Eukaryota</taxon>
        <taxon>Metazoa</taxon>
        <taxon>Spiralia</taxon>
        <taxon>Lophotrochozoa</taxon>
        <taxon>Mollusca</taxon>
        <taxon>Bivalvia</taxon>
        <taxon>Autobranchia</taxon>
        <taxon>Pteriomorphia</taxon>
        <taxon>Pectinida</taxon>
        <taxon>Pectinoidea</taxon>
        <taxon>Pectinidae</taxon>
        <taxon>Mizuhopecten</taxon>
    </lineage>
</organism>
<keyword evidence="8" id="KW-0378">Hydrolase</keyword>
<dbReference type="EMBL" id="NEDP02076695">
    <property type="protein sequence ID" value="OWF35936.1"/>
    <property type="molecule type" value="Genomic_DNA"/>
</dbReference>
<keyword evidence="6" id="KW-0479">Metal-binding</keyword>
<dbReference type="OrthoDB" id="20018at2759"/>
<evidence type="ECO:0000256" key="8">
    <source>
        <dbReference type="ARBA" id="ARBA00022801"/>
    </source>
</evidence>
<evidence type="ECO:0000256" key="9">
    <source>
        <dbReference type="ARBA" id="ARBA00022842"/>
    </source>
</evidence>
<dbReference type="AlphaFoldDB" id="A0A210PHN2"/>
<gene>
    <name evidence="17" type="ORF">KP79_PYT12194</name>
</gene>
<dbReference type="GO" id="GO:0046872">
    <property type="term" value="F:metal ion binding"/>
    <property type="evidence" value="ECO:0007669"/>
    <property type="project" value="UniProtKB-KW"/>
</dbReference>
<sequence length="308" mass="34768">MYRRFLDGLNYFIFGDTASNNNRRESGNELGDNSRFEAERSDEHTKLISDEIKAKWENEQRRLKTNVIDLDADVVKEMRQAIQQGQEGTRQFYLGGVDISFVKGDDVNACAALVVVSFPSLEVVYEDYDMIKLTAPYVSGFLAFREVDFIVSLYRKVQQNDPKYTPDAILVDGNGLLHHRQFGLACHLGVILDIPCIGVAKKLCQVDGLEKDEVHIAKIKSLKKGGDTFPLIGDSGRCLGMTLRSHNTSINPIYVSIGHRISLGSATWLVHHCCKYRVPEPVRLADVNSREYLRNNFKPDKLLDPTDD</sequence>
<accession>A0A210PHN2</accession>
<evidence type="ECO:0000256" key="5">
    <source>
        <dbReference type="ARBA" id="ARBA00022722"/>
    </source>
</evidence>
<dbReference type="GO" id="GO:0006281">
    <property type="term" value="P:DNA repair"/>
    <property type="evidence" value="ECO:0007669"/>
    <property type="project" value="InterPro"/>
</dbReference>
<dbReference type="PANTHER" id="PTHR28511">
    <property type="entry name" value="ENDONUCLEASE V"/>
    <property type="match status" value="1"/>
</dbReference>
<dbReference type="GO" id="GO:0003677">
    <property type="term" value="F:DNA binding"/>
    <property type="evidence" value="ECO:0007669"/>
    <property type="project" value="UniProtKB-KW"/>
</dbReference>
<keyword evidence="4" id="KW-0963">Cytoplasm</keyword>
<protein>
    <recommendedName>
        <fullName evidence="16">Endonuclease V</fullName>
    </recommendedName>
</protein>
<keyword evidence="12" id="KW-0539">Nucleus</keyword>
<comment type="function">
    <text evidence="13">Endoribonuclease that specifically cleaves inosine-containing RNAs: cleaves RNA at the second phosphodiester bond 3' to inosine. Active against both single-stranded and double-stranded RNAs. Has strong preference for single-stranded RNAs (ssRNAs) toward double-stranded RNAs (dsRNAs). Cleaves mRNAs and tRNAs containing inosine. Also able to cleave structure-specific dsRNA substrates containing the specific sites 5'-IIUI-3' and 5'-UIUU-3'. Inosine is present in a number of RNAs following editing; the function of inosine-specific endoribonuclease is still unclear: it could either play a regulatory role in edited RNAs, or be involved in antiviral response by removing the hyperedited long viral dsRNA genome that has undergone A-to-I editing. Binds branched DNA structures.</text>
</comment>
<keyword evidence="9" id="KW-0460">Magnesium</keyword>
<dbReference type="Pfam" id="PF04493">
    <property type="entry name" value="Endonuclease_5"/>
    <property type="match status" value="1"/>
</dbReference>
<evidence type="ECO:0000256" key="15">
    <source>
        <dbReference type="ARBA" id="ARBA00061971"/>
    </source>
</evidence>
<dbReference type="PANTHER" id="PTHR28511:SF1">
    <property type="entry name" value="ENDONUCLEASE V"/>
    <property type="match status" value="1"/>
</dbReference>
<evidence type="ECO:0000256" key="12">
    <source>
        <dbReference type="ARBA" id="ARBA00023242"/>
    </source>
</evidence>
<dbReference type="GO" id="GO:0010494">
    <property type="term" value="C:cytoplasmic stress granule"/>
    <property type="evidence" value="ECO:0007669"/>
    <property type="project" value="UniProtKB-SubCell"/>
</dbReference>
<dbReference type="STRING" id="6573.A0A210PHN2"/>
<evidence type="ECO:0000256" key="10">
    <source>
        <dbReference type="ARBA" id="ARBA00022884"/>
    </source>
</evidence>
<dbReference type="GO" id="GO:0003727">
    <property type="term" value="F:single-stranded RNA binding"/>
    <property type="evidence" value="ECO:0007669"/>
    <property type="project" value="TreeGrafter"/>
</dbReference>
<evidence type="ECO:0000256" key="4">
    <source>
        <dbReference type="ARBA" id="ARBA00022490"/>
    </source>
</evidence>
<comment type="caution">
    <text evidence="17">The sequence shown here is derived from an EMBL/GenBank/DDBJ whole genome shotgun (WGS) entry which is preliminary data.</text>
</comment>